<gene>
    <name evidence="5" type="ORF">N0V89_007701</name>
</gene>
<dbReference type="FunFam" id="3.40.30.10:FF:000093">
    <property type="entry name" value="Glutaredoxin 2"/>
    <property type="match status" value="1"/>
</dbReference>
<feature type="domain" description="Glutaredoxin" evidence="4">
    <location>
        <begin position="149"/>
        <end position="214"/>
    </location>
</feature>
<dbReference type="InterPro" id="IPR036249">
    <property type="entry name" value="Thioredoxin-like_sf"/>
</dbReference>
<dbReference type="RefSeq" id="XP_056070709.1">
    <property type="nucleotide sequence ID" value="XM_056216462.1"/>
</dbReference>
<keyword evidence="6" id="KW-1185">Reference proteome</keyword>
<sequence>MPSQRRMRLYVLLLTLTIITTLYMTRSSSQTRTSPFYIKTQEALQAKDYMEASKQRDADGVGSRLKAAADDAKKAAEKKGQEYVDSVTGGDSDKTPRGRYNKEGKQQPLEGVAAVGGRTQDKTPPKENETEDYHDAEVELNAILKKSPIIIFSKTYCPHSRKAKHILLEKYDIDPAPYVVELDEHPIGLKLQEVLADTTGRRTVPNVMVIGKSIGGGDQMQELDETDTVIETIKKLGEARITRVTKRSQQSEMRRVRRQA</sequence>
<feature type="chain" id="PRO_5040938179" description="Glutaredoxin domain-containing protein" evidence="3">
    <location>
        <begin position="28"/>
        <end position="260"/>
    </location>
</feature>
<feature type="compositionally biased region" description="Basic and acidic residues" evidence="2">
    <location>
        <begin position="119"/>
        <end position="133"/>
    </location>
</feature>
<dbReference type="GO" id="GO:0005796">
    <property type="term" value="C:Golgi lumen"/>
    <property type="evidence" value="ECO:0007669"/>
    <property type="project" value="TreeGrafter"/>
</dbReference>
<evidence type="ECO:0000259" key="4">
    <source>
        <dbReference type="Pfam" id="PF00462"/>
    </source>
</evidence>
<dbReference type="OrthoDB" id="423313at2759"/>
<accession>A0A9W8XLN1</accession>
<dbReference type="GO" id="GO:0034599">
    <property type="term" value="P:cellular response to oxidative stress"/>
    <property type="evidence" value="ECO:0007669"/>
    <property type="project" value="TreeGrafter"/>
</dbReference>
<feature type="compositionally biased region" description="Basic and acidic residues" evidence="2">
    <location>
        <begin position="72"/>
        <end position="82"/>
    </location>
</feature>
<feature type="region of interest" description="Disordered" evidence="2">
    <location>
        <begin position="72"/>
        <end position="133"/>
    </location>
</feature>
<dbReference type="PANTHER" id="PTHR45694:SF5">
    <property type="entry name" value="GLUTAREDOXIN 2"/>
    <property type="match status" value="1"/>
</dbReference>
<protein>
    <recommendedName>
        <fullName evidence="4">Glutaredoxin domain-containing protein</fullName>
    </recommendedName>
</protein>
<proteinExistence type="inferred from homology"/>
<evidence type="ECO:0000256" key="1">
    <source>
        <dbReference type="ARBA" id="ARBA00009630"/>
    </source>
</evidence>
<dbReference type="SUPFAM" id="SSF52833">
    <property type="entry name" value="Thioredoxin-like"/>
    <property type="match status" value="1"/>
</dbReference>
<dbReference type="Proteomes" id="UP001140513">
    <property type="component" value="Unassembled WGS sequence"/>
</dbReference>
<evidence type="ECO:0000313" key="5">
    <source>
        <dbReference type="EMBL" id="KAJ4352353.1"/>
    </source>
</evidence>
<dbReference type="PROSITE" id="PS51354">
    <property type="entry name" value="GLUTAREDOXIN_2"/>
    <property type="match status" value="1"/>
</dbReference>
<keyword evidence="3" id="KW-0732">Signal</keyword>
<comment type="similarity">
    <text evidence="1">Belongs to the glutaredoxin family. Monothiol subfamily.</text>
</comment>
<feature type="signal peptide" evidence="3">
    <location>
        <begin position="1"/>
        <end position="27"/>
    </location>
</feature>
<reference evidence="5" key="1">
    <citation type="submission" date="2022-10" db="EMBL/GenBank/DDBJ databases">
        <title>Tapping the CABI collections for fungal endophytes: first genome assemblies for Collariella, Neodidymelliopsis, Ascochyta clinopodiicola, Didymella pomorum, Didymosphaeria variabile, Neocosmospora piperis and Neocucurbitaria cava.</title>
        <authorList>
            <person name="Hill R."/>
        </authorList>
    </citation>
    <scope>NUCLEOTIDE SEQUENCE</scope>
    <source>
        <strain evidence="5">IMI 356815</strain>
    </source>
</reference>
<dbReference type="InterPro" id="IPR002109">
    <property type="entry name" value="Glutaredoxin"/>
</dbReference>
<dbReference type="PRINTS" id="PR00160">
    <property type="entry name" value="GLUTAREDOXIN"/>
</dbReference>
<organism evidence="5 6">
    <name type="scientific">Didymosphaeria variabile</name>
    <dbReference type="NCBI Taxonomy" id="1932322"/>
    <lineage>
        <taxon>Eukaryota</taxon>
        <taxon>Fungi</taxon>
        <taxon>Dikarya</taxon>
        <taxon>Ascomycota</taxon>
        <taxon>Pezizomycotina</taxon>
        <taxon>Dothideomycetes</taxon>
        <taxon>Pleosporomycetidae</taxon>
        <taxon>Pleosporales</taxon>
        <taxon>Massarineae</taxon>
        <taxon>Didymosphaeriaceae</taxon>
        <taxon>Didymosphaeria</taxon>
    </lineage>
</organism>
<dbReference type="AlphaFoldDB" id="A0A9W8XLN1"/>
<evidence type="ECO:0000256" key="3">
    <source>
        <dbReference type="SAM" id="SignalP"/>
    </source>
</evidence>
<dbReference type="GO" id="GO:0004362">
    <property type="term" value="F:glutathione-disulfide reductase (NADPH) activity"/>
    <property type="evidence" value="ECO:0007669"/>
    <property type="project" value="UniProtKB-ARBA"/>
</dbReference>
<dbReference type="InterPro" id="IPR014025">
    <property type="entry name" value="Glutaredoxin_subgr"/>
</dbReference>
<dbReference type="Pfam" id="PF00462">
    <property type="entry name" value="Glutaredoxin"/>
    <property type="match status" value="1"/>
</dbReference>
<dbReference type="GeneID" id="80911231"/>
<dbReference type="PANTHER" id="PTHR45694">
    <property type="entry name" value="GLUTAREDOXIN 2"/>
    <property type="match status" value="1"/>
</dbReference>
<evidence type="ECO:0000256" key="2">
    <source>
        <dbReference type="SAM" id="MobiDB-lite"/>
    </source>
</evidence>
<comment type="caution">
    <text evidence="5">The sequence shown here is derived from an EMBL/GenBank/DDBJ whole genome shotgun (WGS) entry which is preliminary data.</text>
</comment>
<feature type="compositionally biased region" description="Basic and acidic residues" evidence="2">
    <location>
        <begin position="91"/>
        <end position="105"/>
    </location>
</feature>
<dbReference type="GO" id="GO:0000324">
    <property type="term" value="C:fungal-type vacuole"/>
    <property type="evidence" value="ECO:0007669"/>
    <property type="project" value="TreeGrafter"/>
</dbReference>
<evidence type="ECO:0000313" key="6">
    <source>
        <dbReference type="Proteomes" id="UP001140513"/>
    </source>
</evidence>
<name>A0A9W8XLN1_9PLEO</name>
<dbReference type="GO" id="GO:0005801">
    <property type="term" value="C:cis-Golgi network"/>
    <property type="evidence" value="ECO:0007669"/>
    <property type="project" value="UniProtKB-ARBA"/>
</dbReference>
<dbReference type="Gene3D" id="3.40.30.10">
    <property type="entry name" value="Glutaredoxin"/>
    <property type="match status" value="1"/>
</dbReference>
<dbReference type="CDD" id="cd03419">
    <property type="entry name" value="GRX_GRXh_1_2_like"/>
    <property type="match status" value="1"/>
</dbReference>
<dbReference type="EMBL" id="JAPEUX010000005">
    <property type="protein sequence ID" value="KAJ4352353.1"/>
    <property type="molecule type" value="Genomic_DNA"/>
</dbReference>